<keyword evidence="4" id="KW-0472">Membrane</keyword>
<evidence type="ECO:0000256" key="2">
    <source>
        <dbReference type="ARBA" id="ARBA00006275"/>
    </source>
</evidence>
<evidence type="ECO:0000256" key="5">
    <source>
        <dbReference type="ARBA" id="ARBA00023237"/>
    </source>
</evidence>
<evidence type="ECO:0000313" key="8">
    <source>
        <dbReference type="EMBL" id="MBT1703128.1"/>
    </source>
</evidence>
<dbReference type="CDD" id="cd08977">
    <property type="entry name" value="SusD"/>
    <property type="match status" value="1"/>
</dbReference>
<evidence type="ECO:0000256" key="3">
    <source>
        <dbReference type="ARBA" id="ARBA00022729"/>
    </source>
</evidence>
<dbReference type="Proteomes" id="UP000772618">
    <property type="component" value="Unassembled WGS sequence"/>
</dbReference>
<protein>
    <submittedName>
        <fullName evidence="8">RagB/SusD family nutrient uptake outer membrane protein</fullName>
    </submittedName>
</protein>
<evidence type="ECO:0000259" key="7">
    <source>
        <dbReference type="Pfam" id="PF14322"/>
    </source>
</evidence>
<reference evidence="8 9" key="1">
    <citation type="submission" date="2021-05" db="EMBL/GenBank/DDBJ databases">
        <title>A Polyphasic approach of four new species of the genus Ohtaekwangia: Ohtaekwangia histidinii sp. nov., Ohtaekwangia cretensis sp. nov., Ohtaekwangia indiensis sp. nov., Ohtaekwangia reichenbachii sp. nov. from diverse environment.</title>
        <authorList>
            <person name="Octaviana S."/>
        </authorList>
    </citation>
    <scope>NUCLEOTIDE SEQUENCE [LARGE SCALE GENOMIC DNA]</scope>
    <source>
        <strain evidence="8 9">PWU20</strain>
    </source>
</reference>
<dbReference type="Pfam" id="PF07980">
    <property type="entry name" value="SusD_RagB"/>
    <property type="match status" value="1"/>
</dbReference>
<dbReference type="InterPro" id="IPR011990">
    <property type="entry name" value="TPR-like_helical_dom_sf"/>
</dbReference>
<evidence type="ECO:0000313" key="9">
    <source>
        <dbReference type="Proteomes" id="UP000772618"/>
    </source>
</evidence>
<evidence type="ECO:0000256" key="4">
    <source>
        <dbReference type="ARBA" id="ARBA00023136"/>
    </source>
</evidence>
<gene>
    <name evidence="8" type="ORF">KK060_07545</name>
</gene>
<dbReference type="InterPro" id="IPR012944">
    <property type="entry name" value="SusD_RagB_dom"/>
</dbReference>
<dbReference type="Gene3D" id="1.25.40.390">
    <property type="match status" value="1"/>
</dbReference>
<organism evidence="8 9">
    <name type="scientific">Chryseosolibacter indicus</name>
    <dbReference type="NCBI Taxonomy" id="2782351"/>
    <lineage>
        <taxon>Bacteria</taxon>
        <taxon>Pseudomonadati</taxon>
        <taxon>Bacteroidota</taxon>
        <taxon>Cytophagia</taxon>
        <taxon>Cytophagales</taxon>
        <taxon>Chryseotaleaceae</taxon>
        <taxon>Chryseosolibacter</taxon>
    </lineage>
</organism>
<accession>A0ABS5VNX0</accession>
<name>A0ABS5VNX0_9BACT</name>
<keyword evidence="3" id="KW-0732">Signal</keyword>
<dbReference type="InterPro" id="IPR033985">
    <property type="entry name" value="SusD-like_N"/>
</dbReference>
<evidence type="ECO:0000256" key="1">
    <source>
        <dbReference type="ARBA" id="ARBA00004442"/>
    </source>
</evidence>
<keyword evidence="9" id="KW-1185">Reference proteome</keyword>
<dbReference type="RefSeq" id="WP_254153095.1">
    <property type="nucleotide sequence ID" value="NZ_JAHESD010000012.1"/>
</dbReference>
<feature type="domain" description="SusD-like N-terminal" evidence="7">
    <location>
        <begin position="41"/>
        <end position="211"/>
    </location>
</feature>
<dbReference type="SUPFAM" id="SSF48452">
    <property type="entry name" value="TPR-like"/>
    <property type="match status" value="1"/>
</dbReference>
<dbReference type="Pfam" id="PF14322">
    <property type="entry name" value="SusD-like_3"/>
    <property type="match status" value="1"/>
</dbReference>
<proteinExistence type="inferred from homology"/>
<dbReference type="EMBL" id="JAHESD010000012">
    <property type="protein sequence ID" value="MBT1703128.1"/>
    <property type="molecule type" value="Genomic_DNA"/>
</dbReference>
<comment type="caution">
    <text evidence="8">The sequence shown here is derived from an EMBL/GenBank/DDBJ whole genome shotgun (WGS) entry which is preliminary data.</text>
</comment>
<keyword evidence="5" id="KW-0998">Cell outer membrane</keyword>
<sequence length="462" mass="50840">MEPRNQIAPDAALADAASYEALVISIYDRLQTFTYWGRDMSLLGETLADNAFVVTSQASGRYTGTIRNTRNSHFNIWTTAYAAINECNTVIATIDDIDDPDQAKKDQLKGEALFLRALVYFDLARIYGYEPTKVPTTGPGAGWDKSVILRTEPVREAADAALQTRATQTEVYGQIEQDLINAGRLLPKDNEMTVFRANKGAAYALLGKIYLYWEKWDKAVVNFDSALNNTSASLMQAGDYATGFKSIPNDESFFEINFIQSVEVAGVEGVNNSAFSYTQPTGTNPLKLSTYGGMTPSAELLALYEPNDDRKGIFYVSASSTSNGVTYTWSNKYAGAGGVYTDNIKVIRLADVLLMKAEALAMLGDYSGAADLVTELRTQRNATAPVPQDASIIDFIAQERRRELFFEGSHRWFDLKRRGQPITKAAATAVGTIAYDDYRLLAPIPNAEVILNPEGLPQNPNY</sequence>
<comment type="similarity">
    <text evidence="2">Belongs to the SusD family.</text>
</comment>
<comment type="subcellular location">
    <subcellularLocation>
        <location evidence="1">Cell outer membrane</location>
    </subcellularLocation>
</comment>
<feature type="domain" description="RagB/SusD" evidence="6">
    <location>
        <begin position="334"/>
        <end position="462"/>
    </location>
</feature>
<evidence type="ECO:0000259" key="6">
    <source>
        <dbReference type="Pfam" id="PF07980"/>
    </source>
</evidence>